<organism evidence="2 3">
    <name type="scientific">Glycomyces luteolus</name>
    <dbReference type="NCBI Taxonomy" id="2670330"/>
    <lineage>
        <taxon>Bacteria</taxon>
        <taxon>Bacillati</taxon>
        <taxon>Actinomycetota</taxon>
        <taxon>Actinomycetes</taxon>
        <taxon>Glycomycetales</taxon>
        <taxon>Glycomycetaceae</taxon>
        <taxon>Glycomyces</taxon>
    </lineage>
</organism>
<proteinExistence type="predicted"/>
<feature type="transmembrane region" description="Helical" evidence="1">
    <location>
        <begin position="6"/>
        <end position="33"/>
    </location>
</feature>
<evidence type="ECO:0000256" key="1">
    <source>
        <dbReference type="SAM" id="Phobius"/>
    </source>
</evidence>
<feature type="transmembrane region" description="Helical" evidence="1">
    <location>
        <begin position="83"/>
        <end position="106"/>
    </location>
</feature>
<dbReference type="AlphaFoldDB" id="A0A9X3P541"/>
<keyword evidence="1" id="KW-0812">Transmembrane</keyword>
<reference evidence="2" key="1">
    <citation type="submission" date="2022-12" db="EMBL/GenBank/DDBJ databases">
        <title>Gycomyces niveus sp.nov.,a novel actinomycete isolated from soil in Shouguan.</title>
        <authorList>
            <person name="Yang X."/>
        </authorList>
    </citation>
    <scope>NUCLEOTIDE SEQUENCE</scope>
    <source>
        <strain evidence="2">NEAU-A15</strain>
    </source>
</reference>
<keyword evidence="1" id="KW-1133">Transmembrane helix</keyword>
<dbReference type="EMBL" id="JAPZVP010000001">
    <property type="protein sequence ID" value="MDA1358224.1"/>
    <property type="molecule type" value="Genomic_DNA"/>
</dbReference>
<sequence length="230" mass="25398">MNEVLASIAVAVVSSLAVPVLFTVPGFLLYSAYTRGLRSPEPHDRLFLARTVVGSLIVHSLALPWTFRLIEGLREGTSSAWEFAVWALVVLIAAPVLAGSIAATAVRLRRPRWVAAALDYTALAHHIRTPDAWQWHFSRRRPDFVRVHLKDHRVVLGYLGSRSFAASDPSRRDLFLERQFMPGTGKVYGPPVPSSDGVWINGDEIAFVEFHGAGRQDRGDAGDKEVPGHE</sequence>
<dbReference type="InterPro" id="IPR045919">
    <property type="entry name" value="DUF6338"/>
</dbReference>
<keyword evidence="1" id="KW-0472">Membrane</keyword>
<accession>A0A9X3P541</accession>
<dbReference type="Pfam" id="PF19865">
    <property type="entry name" value="DUF6338"/>
    <property type="match status" value="1"/>
</dbReference>
<evidence type="ECO:0000313" key="3">
    <source>
        <dbReference type="Proteomes" id="UP001146067"/>
    </source>
</evidence>
<protein>
    <submittedName>
        <fullName evidence="2">DUF6338 family protein</fullName>
    </submittedName>
</protein>
<comment type="caution">
    <text evidence="2">The sequence shown here is derived from an EMBL/GenBank/DDBJ whole genome shotgun (WGS) entry which is preliminary data.</text>
</comment>
<gene>
    <name evidence="2" type="ORF">O1R50_01205</name>
</gene>
<feature type="transmembrane region" description="Helical" evidence="1">
    <location>
        <begin position="45"/>
        <end position="63"/>
    </location>
</feature>
<keyword evidence="3" id="KW-1185">Reference proteome</keyword>
<name>A0A9X3P541_9ACTN</name>
<evidence type="ECO:0000313" key="2">
    <source>
        <dbReference type="EMBL" id="MDA1358224.1"/>
    </source>
</evidence>
<dbReference type="Proteomes" id="UP001146067">
    <property type="component" value="Unassembled WGS sequence"/>
</dbReference>
<dbReference type="RefSeq" id="WP_270108010.1">
    <property type="nucleotide sequence ID" value="NZ_JAPZVP010000001.1"/>
</dbReference>